<accession>A0ABQ5H9Z0</accession>
<dbReference type="PANTHER" id="PTHR13780">
    <property type="entry name" value="AMP-ACTIVATED PROTEIN KINASE, GAMMA REGULATORY SUBUNIT"/>
    <property type="match status" value="1"/>
</dbReference>
<dbReference type="SUPFAM" id="SSF54631">
    <property type="entry name" value="CBS-domain pair"/>
    <property type="match status" value="1"/>
</dbReference>
<name>A0ABQ5H9Z0_9ASTR</name>
<evidence type="ECO:0000259" key="3">
    <source>
        <dbReference type="Pfam" id="PF00571"/>
    </source>
</evidence>
<proteinExistence type="predicted"/>
<feature type="domain" description="CBS" evidence="3">
    <location>
        <begin position="317"/>
        <end position="353"/>
    </location>
</feature>
<keyword evidence="5" id="KW-1185">Reference proteome</keyword>
<protein>
    <submittedName>
        <fullName evidence="4">Sucrose nonfermenting 4-like protein</fullName>
    </submittedName>
</protein>
<evidence type="ECO:0000256" key="2">
    <source>
        <dbReference type="ARBA" id="ARBA00023122"/>
    </source>
</evidence>
<dbReference type="PANTHER" id="PTHR13780:SF163">
    <property type="entry name" value="AMP-ACTIVATED KINASE, GLYCOGEN-BINDING PROTEIN"/>
    <property type="match status" value="1"/>
</dbReference>
<dbReference type="Pfam" id="PF00571">
    <property type="entry name" value="CBS"/>
    <property type="match status" value="1"/>
</dbReference>
<dbReference type="InterPro" id="IPR046342">
    <property type="entry name" value="CBS_dom_sf"/>
</dbReference>
<dbReference type="Gene3D" id="3.10.580.10">
    <property type="entry name" value="CBS-domain"/>
    <property type="match status" value="3"/>
</dbReference>
<comment type="caution">
    <text evidence="4">The sequence shown here is derived from an EMBL/GenBank/DDBJ whole genome shotgun (WGS) entry which is preliminary data.</text>
</comment>
<evidence type="ECO:0000313" key="4">
    <source>
        <dbReference type="EMBL" id="GJT84695.1"/>
    </source>
</evidence>
<reference evidence="4" key="1">
    <citation type="journal article" date="2022" name="Int. J. Mol. Sci.">
        <title>Draft Genome of Tanacetum Coccineum: Genomic Comparison of Closely Related Tanacetum-Family Plants.</title>
        <authorList>
            <person name="Yamashiro T."/>
            <person name="Shiraishi A."/>
            <person name="Nakayama K."/>
            <person name="Satake H."/>
        </authorList>
    </citation>
    <scope>NUCLEOTIDE SEQUENCE</scope>
</reference>
<dbReference type="InterPro" id="IPR050511">
    <property type="entry name" value="AMPK_gamma/SDS23_families"/>
</dbReference>
<gene>
    <name evidence="4" type="ORF">Tco_1066412</name>
</gene>
<dbReference type="Proteomes" id="UP001151760">
    <property type="component" value="Unassembled WGS sequence"/>
</dbReference>
<dbReference type="InterPro" id="IPR000644">
    <property type="entry name" value="CBS_dom"/>
</dbReference>
<keyword evidence="2" id="KW-0129">CBS domain</keyword>
<dbReference type="EMBL" id="BQNB010019381">
    <property type="protein sequence ID" value="GJT84695.1"/>
    <property type="molecule type" value="Genomic_DNA"/>
</dbReference>
<organism evidence="4 5">
    <name type="scientific">Tanacetum coccineum</name>
    <dbReference type="NCBI Taxonomy" id="301880"/>
    <lineage>
        <taxon>Eukaryota</taxon>
        <taxon>Viridiplantae</taxon>
        <taxon>Streptophyta</taxon>
        <taxon>Embryophyta</taxon>
        <taxon>Tracheophyta</taxon>
        <taxon>Spermatophyta</taxon>
        <taxon>Magnoliopsida</taxon>
        <taxon>eudicotyledons</taxon>
        <taxon>Gunneridae</taxon>
        <taxon>Pentapetalae</taxon>
        <taxon>asterids</taxon>
        <taxon>campanulids</taxon>
        <taxon>Asterales</taxon>
        <taxon>Asteraceae</taxon>
        <taxon>Asteroideae</taxon>
        <taxon>Anthemideae</taxon>
        <taxon>Anthemidinae</taxon>
        <taxon>Tanacetum</taxon>
    </lineage>
</organism>
<sequence length="540" mass="59755">MHDPRVPHLAALQLILCYVRGTVDYGLQLYSSSLISLVAIFRYADCGMRSEFCSDLTSSLSDWGLLTVVDIGLGSFSESQLEMLEDICTEDSIQIVYLPSELGYRCGVVGQSRIHDNDLSAFAMSSLYLLILFDGISEADLEVSRQRISIFLSTHLAYELLSESSKVIALDVNLPVKQAFHILYEQLGNHGSNLTEEELETHTISAWKEAKLYLLKQSTEHGKIFSKRLVQAGPDENLEDITLKILQNRVATLPITHSTSDDGSYPQLLYLASLSEVLKLVCRYFRHSASSLPILQLPICSLPLGTWVPKIEESNRQPLAILRPNSSLSAALNLFVQAEVSSIPIVDDNDSLLDGSQDHSGRIDEERNGESMLWPRLLEKGRYFELDPDTSRRVCNDWLLVTLSRSSAEVEYRGVAKVVADLELIARASPLKTATACRRRSCSCCTCSVSLSVDEHLHRMSLSYALFNDFRSSLNVRPPTALSAEGLEICRGKKKDVGLDELGEGGKEVVSKIGEFGGDLGSELLGDRGGEGDEIRFIVI</sequence>
<evidence type="ECO:0000313" key="5">
    <source>
        <dbReference type="Proteomes" id="UP001151760"/>
    </source>
</evidence>
<evidence type="ECO:0000256" key="1">
    <source>
        <dbReference type="ARBA" id="ARBA00022737"/>
    </source>
</evidence>
<keyword evidence="1" id="KW-0677">Repeat</keyword>
<reference evidence="4" key="2">
    <citation type="submission" date="2022-01" db="EMBL/GenBank/DDBJ databases">
        <authorList>
            <person name="Yamashiro T."/>
            <person name="Shiraishi A."/>
            <person name="Satake H."/>
            <person name="Nakayama K."/>
        </authorList>
    </citation>
    <scope>NUCLEOTIDE SEQUENCE</scope>
</reference>